<dbReference type="Proteomes" id="UP000673394">
    <property type="component" value="Unassembled WGS sequence"/>
</dbReference>
<evidence type="ECO:0000256" key="1">
    <source>
        <dbReference type="SAM" id="MobiDB-lite"/>
    </source>
</evidence>
<dbReference type="InterPro" id="IPR027392">
    <property type="entry name" value="TF_Znf"/>
</dbReference>
<feature type="compositionally biased region" description="Basic and acidic residues" evidence="1">
    <location>
        <begin position="99"/>
        <end position="110"/>
    </location>
</feature>
<evidence type="ECO:0000313" key="4">
    <source>
        <dbReference type="Proteomes" id="UP000673394"/>
    </source>
</evidence>
<feature type="region of interest" description="Disordered" evidence="1">
    <location>
        <begin position="59"/>
        <end position="111"/>
    </location>
</feature>
<keyword evidence="4" id="KW-1185">Reference proteome</keyword>
<accession>A0ABS5C5L0</accession>
<protein>
    <submittedName>
        <fullName evidence="3">Zf-TFIIB domain-containing protein</fullName>
    </submittedName>
</protein>
<feature type="compositionally biased region" description="Basic and acidic residues" evidence="1">
    <location>
        <begin position="69"/>
        <end position="82"/>
    </location>
</feature>
<feature type="compositionally biased region" description="Polar residues" evidence="1">
    <location>
        <begin position="84"/>
        <end position="96"/>
    </location>
</feature>
<dbReference type="Pfam" id="PF13453">
    <property type="entry name" value="Zn_ribbon_TFIIB"/>
    <property type="match status" value="1"/>
</dbReference>
<sequence>MKCPVCSDVRMREIEKDGVLIDVCPDCKGVWLDRGELDKLVRGVKEVRDDYDRLERSVHVNPAYPPNETHYDQDHDRHRSQDHNYNTGKGYSQSGYDSHGYDKHGYDKYGKPRKKKTMLDVFGDLFD</sequence>
<dbReference type="RefSeq" id="WP_210654605.1">
    <property type="nucleotide sequence ID" value="NZ_JAGKSP010000001.1"/>
</dbReference>
<reference evidence="3 4" key="1">
    <citation type="submission" date="2021-04" db="EMBL/GenBank/DDBJ databases">
        <title>Paenibacillus sp. DLE-14 whole genome sequence.</title>
        <authorList>
            <person name="Ham Y.J."/>
        </authorList>
    </citation>
    <scope>NUCLEOTIDE SEQUENCE [LARGE SCALE GENOMIC DNA]</scope>
    <source>
        <strain evidence="3 4">DLE-14</strain>
    </source>
</reference>
<comment type="caution">
    <text evidence="3">The sequence shown here is derived from an EMBL/GenBank/DDBJ whole genome shotgun (WGS) entry which is preliminary data.</text>
</comment>
<organism evidence="3 4">
    <name type="scientific">Paenibacillus lignilyticus</name>
    <dbReference type="NCBI Taxonomy" id="1172615"/>
    <lineage>
        <taxon>Bacteria</taxon>
        <taxon>Bacillati</taxon>
        <taxon>Bacillota</taxon>
        <taxon>Bacilli</taxon>
        <taxon>Bacillales</taxon>
        <taxon>Paenibacillaceae</taxon>
        <taxon>Paenibacillus</taxon>
    </lineage>
</organism>
<proteinExistence type="predicted"/>
<name>A0ABS5C5L0_9BACL</name>
<evidence type="ECO:0000313" key="3">
    <source>
        <dbReference type="EMBL" id="MBP3961255.1"/>
    </source>
</evidence>
<feature type="domain" description="Transcription factor zinc-finger" evidence="2">
    <location>
        <begin position="2"/>
        <end position="42"/>
    </location>
</feature>
<gene>
    <name evidence="3" type="ORF">I8J30_00920</name>
</gene>
<dbReference type="EMBL" id="JAGKSP010000001">
    <property type="protein sequence ID" value="MBP3961255.1"/>
    <property type="molecule type" value="Genomic_DNA"/>
</dbReference>
<evidence type="ECO:0000259" key="2">
    <source>
        <dbReference type="Pfam" id="PF13453"/>
    </source>
</evidence>